<dbReference type="OrthoDB" id="9811177at2"/>
<dbReference type="CDD" id="cd07344">
    <property type="entry name" value="M48_yhfN_like"/>
    <property type="match status" value="1"/>
</dbReference>
<dbReference type="InterPro" id="IPR002725">
    <property type="entry name" value="YgjP-like_metallopeptidase"/>
</dbReference>
<dbReference type="Proteomes" id="UP000426444">
    <property type="component" value="Chromosome"/>
</dbReference>
<reference evidence="3" key="1">
    <citation type="journal article" date="2019" name="Microbiology">
        <title>Complete Genome Sequence of an Uncultured Bacterium of the Candidate Phylum Bipolaricaulota.</title>
        <authorList>
            <person name="Kadnikov V.V."/>
            <person name="Mardanov A.V."/>
            <person name="Beletsky A.V."/>
            <person name="Frank Y.A."/>
            <person name="Karnachuk O.V."/>
            <person name="Ravin N.V."/>
        </authorList>
    </citation>
    <scope>NUCLEOTIDE SEQUENCE [LARGE SCALE GENOMIC DNA]</scope>
</reference>
<dbReference type="KEGG" id="salq:SYNTR_1715"/>
<feature type="domain" description="YgjP-like metallopeptidase" evidence="1">
    <location>
        <begin position="22"/>
        <end position="230"/>
    </location>
</feature>
<dbReference type="AlphaFoldDB" id="A0A6I6DLV3"/>
<dbReference type="InterPro" id="IPR053136">
    <property type="entry name" value="UTP_pyrophosphatase-like"/>
</dbReference>
<protein>
    <recommendedName>
        <fullName evidence="1">YgjP-like metallopeptidase domain-containing protein</fullName>
    </recommendedName>
</protein>
<dbReference type="RefSeq" id="WP_156204110.1">
    <property type="nucleotide sequence ID" value="NZ_CP046457.1"/>
</dbReference>
<dbReference type="Pfam" id="PF01863">
    <property type="entry name" value="YgjP-like"/>
    <property type="match status" value="1"/>
</dbReference>
<keyword evidence="3" id="KW-1185">Reference proteome</keyword>
<evidence type="ECO:0000313" key="2">
    <source>
        <dbReference type="EMBL" id="QGU00309.1"/>
    </source>
</evidence>
<dbReference type="PANTHER" id="PTHR30399:SF1">
    <property type="entry name" value="UTP PYROPHOSPHATASE"/>
    <property type="match status" value="1"/>
</dbReference>
<sequence length="233" mass="27701">MQLSINYGTKTIYFDVIYRKRKTMAITVEAPDKVTAIVPVGMKEETIKKKVMTKADWIVKKLYEFKNVKHIPIKKEFVNGESFMYMGRNYSLQIELDNSLKVPEVKLFRGKFIISTPTKDEEILKNAMEKWYREKAKEKINERVEYYQYKIGKKPAKVTVKEQKKRWGSCSSKGNVNFNWKLIMAPSPVIDYIVVHELAHLVQLNHSKEFWNLVESILPDYKERRKWLREKIK</sequence>
<gene>
    <name evidence="2" type="ORF">SYNTR_1715</name>
</gene>
<evidence type="ECO:0000259" key="1">
    <source>
        <dbReference type="Pfam" id="PF01863"/>
    </source>
</evidence>
<evidence type="ECO:0000313" key="3">
    <source>
        <dbReference type="Proteomes" id="UP000426444"/>
    </source>
</evidence>
<dbReference type="PANTHER" id="PTHR30399">
    <property type="entry name" value="UNCHARACTERIZED PROTEIN YGJP"/>
    <property type="match status" value="1"/>
</dbReference>
<organism evidence="2 3">
    <name type="scientific">Candidatus Syntrophocurvum alkaliphilum</name>
    <dbReference type="NCBI Taxonomy" id="2293317"/>
    <lineage>
        <taxon>Bacteria</taxon>
        <taxon>Bacillati</taxon>
        <taxon>Bacillota</taxon>
        <taxon>Clostridia</taxon>
        <taxon>Eubacteriales</taxon>
        <taxon>Syntrophomonadaceae</taxon>
        <taxon>Candidatus Syntrophocurvum</taxon>
    </lineage>
</organism>
<accession>A0A6I6DLV3</accession>
<name>A0A6I6DLV3_9FIRM</name>
<dbReference type="Gene3D" id="3.30.2010.10">
    <property type="entry name" value="Metalloproteases ('zincins'), catalytic domain"/>
    <property type="match status" value="1"/>
</dbReference>
<dbReference type="EMBL" id="CP046457">
    <property type="protein sequence ID" value="QGU00309.1"/>
    <property type="molecule type" value="Genomic_DNA"/>
</dbReference>
<proteinExistence type="predicted"/>